<feature type="region of interest" description="Disordered" evidence="1">
    <location>
        <begin position="173"/>
        <end position="215"/>
    </location>
</feature>
<name>A0A2K3M7Z4_TRIPR</name>
<protein>
    <submittedName>
        <fullName evidence="2">Retrovirus-related Pol polyprotein from transposon TNT 1-94</fullName>
    </submittedName>
</protein>
<reference evidence="2 3" key="1">
    <citation type="journal article" date="2014" name="Am. J. Bot.">
        <title>Genome assembly and annotation for red clover (Trifolium pratense; Fabaceae).</title>
        <authorList>
            <person name="Istvanek J."/>
            <person name="Jaros M."/>
            <person name="Krenek A."/>
            <person name="Repkova J."/>
        </authorList>
    </citation>
    <scope>NUCLEOTIDE SEQUENCE [LARGE SCALE GENOMIC DNA]</scope>
    <source>
        <strain evidence="3">cv. Tatra</strain>
        <tissue evidence="2">Young leaves</tissue>
    </source>
</reference>
<comment type="caution">
    <text evidence="2">The sequence shown here is derived from an EMBL/GenBank/DDBJ whole genome shotgun (WGS) entry which is preliminary data.</text>
</comment>
<dbReference type="PANTHER" id="PTHR35317">
    <property type="entry name" value="OS04G0629600 PROTEIN"/>
    <property type="match status" value="1"/>
</dbReference>
<dbReference type="PANTHER" id="PTHR35317:SF34">
    <property type="match status" value="1"/>
</dbReference>
<dbReference type="Proteomes" id="UP000236291">
    <property type="component" value="Unassembled WGS sequence"/>
</dbReference>
<evidence type="ECO:0000256" key="1">
    <source>
        <dbReference type="SAM" id="MobiDB-lite"/>
    </source>
</evidence>
<dbReference type="STRING" id="57577.A0A2K3M7Z4"/>
<evidence type="ECO:0000313" key="3">
    <source>
        <dbReference type="Proteomes" id="UP000236291"/>
    </source>
</evidence>
<gene>
    <name evidence="2" type="ORF">L195_g042981</name>
</gene>
<sequence>MSETSNFAQPSIPKFDGYYEHWAMLMENLLRSKEYWTMIENGVLAAPANATTQNNNLQMQNIWDAMRRKYQGSTKVKRAQLQSLRHEFEILEMEESESVTEFFARTLKIANNMTAHGERMEQVTVVEKILRSMTEKFNYVVCSITESNDVTTMSIDELQSSLLVHEKLMKGKKSHGVTVGEEQALKVSNAGRGRGRGSSSRGRGRGNQSKEHVEC</sequence>
<feature type="non-terminal residue" evidence="2">
    <location>
        <position position="215"/>
    </location>
</feature>
<proteinExistence type="predicted"/>
<reference evidence="2 3" key="2">
    <citation type="journal article" date="2017" name="Front. Plant Sci.">
        <title>Gene Classification and Mining of Molecular Markers Useful in Red Clover (Trifolium pratense) Breeding.</title>
        <authorList>
            <person name="Istvanek J."/>
            <person name="Dluhosova J."/>
            <person name="Dluhos P."/>
            <person name="Patkova L."/>
            <person name="Nedelnik J."/>
            <person name="Repkova J."/>
        </authorList>
    </citation>
    <scope>NUCLEOTIDE SEQUENCE [LARGE SCALE GENOMIC DNA]</scope>
    <source>
        <strain evidence="3">cv. Tatra</strain>
        <tissue evidence="2">Young leaves</tissue>
    </source>
</reference>
<dbReference type="AlphaFoldDB" id="A0A2K3M7Z4"/>
<dbReference type="Pfam" id="PF14223">
    <property type="entry name" value="Retrotran_gag_2"/>
    <property type="match status" value="1"/>
</dbReference>
<accession>A0A2K3M7Z4</accession>
<evidence type="ECO:0000313" key="2">
    <source>
        <dbReference type="EMBL" id="PNX86898.1"/>
    </source>
</evidence>
<dbReference type="EMBL" id="ASHM01052431">
    <property type="protein sequence ID" value="PNX86898.1"/>
    <property type="molecule type" value="Genomic_DNA"/>
</dbReference>
<organism evidence="2 3">
    <name type="scientific">Trifolium pratense</name>
    <name type="common">Red clover</name>
    <dbReference type="NCBI Taxonomy" id="57577"/>
    <lineage>
        <taxon>Eukaryota</taxon>
        <taxon>Viridiplantae</taxon>
        <taxon>Streptophyta</taxon>
        <taxon>Embryophyta</taxon>
        <taxon>Tracheophyta</taxon>
        <taxon>Spermatophyta</taxon>
        <taxon>Magnoliopsida</taxon>
        <taxon>eudicotyledons</taxon>
        <taxon>Gunneridae</taxon>
        <taxon>Pentapetalae</taxon>
        <taxon>rosids</taxon>
        <taxon>fabids</taxon>
        <taxon>Fabales</taxon>
        <taxon>Fabaceae</taxon>
        <taxon>Papilionoideae</taxon>
        <taxon>50 kb inversion clade</taxon>
        <taxon>NPAAA clade</taxon>
        <taxon>Hologalegina</taxon>
        <taxon>IRL clade</taxon>
        <taxon>Trifolieae</taxon>
        <taxon>Trifolium</taxon>
    </lineage>
</organism>